<proteinExistence type="predicted"/>
<dbReference type="SUPFAM" id="SSF55781">
    <property type="entry name" value="GAF domain-like"/>
    <property type="match status" value="1"/>
</dbReference>
<name>A0A5D3GA31_9PSED</name>
<dbReference type="Proteomes" id="UP000324029">
    <property type="component" value="Unassembled WGS sequence"/>
</dbReference>
<sequence length="313" mass="35450">MDLIDANLENRKIESTIISFTIYSANAWMTLIAPLIIGLLASKLYAKGDFTTGEIALYIIFGLIHLAFAAAMFYAATKKSVSIAVDEIVEENKNLKRVRIPKATRMYDTSIAQQSVIYLMTLELESLIDEMNSRPANRPMNKRLKDWTEGTERILSHLVKRRTQLFGYSNDSLYNFALYMYDASSEDLYINWRSHDDRLTPSGRRWKPGHGHVGLAFIQDQAKICADITKSSELADNNSRHNDNHNYRSFISIPIKDSCKAAGGKKPLGVLVFTSSAPNQFSWQRDKFFTLTIAKLLSIHIERNIIECTGAPL</sequence>
<comment type="caution">
    <text evidence="3">The sequence shown here is derived from an EMBL/GenBank/DDBJ whole genome shotgun (WGS) entry which is preliminary data.</text>
</comment>
<reference evidence="3 4" key="2">
    <citation type="submission" date="2019-08" db="EMBL/GenBank/DDBJ databases">
        <authorList>
            <person name="Brilhante M."/>
            <person name="Perreten V."/>
        </authorList>
    </citation>
    <scope>NUCLEOTIDE SEQUENCE [LARGE SCALE GENOMIC DNA]</scope>
    <source>
        <strain evidence="3 4">MCP106</strain>
    </source>
</reference>
<keyword evidence="1" id="KW-1133">Transmembrane helix</keyword>
<evidence type="ECO:0000313" key="4">
    <source>
        <dbReference type="Proteomes" id="UP000324029"/>
    </source>
</evidence>
<dbReference type="Gene3D" id="3.30.450.40">
    <property type="match status" value="1"/>
</dbReference>
<evidence type="ECO:0000313" key="3">
    <source>
        <dbReference type="EMBL" id="TYK56960.1"/>
    </source>
</evidence>
<feature type="transmembrane region" description="Helical" evidence="1">
    <location>
        <begin position="55"/>
        <end position="76"/>
    </location>
</feature>
<accession>A0A5D3GA31</accession>
<feature type="transmembrane region" description="Helical" evidence="1">
    <location>
        <begin position="20"/>
        <end position="40"/>
    </location>
</feature>
<evidence type="ECO:0000256" key="1">
    <source>
        <dbReference type="SAM" id="Phobius"/>
    </source>
</evidence>
<feature type="domain" description="GAF" evidence="2">
    <location>
        <begin position="152"/>
        <end position="286"/>
    </location>
</feature>
<evidence type="ECO:0000259" key="2">
    <source>
        <dbReference type="Pfam" id="PF01590"/>
    </source>
</evidence>
<dbReference type="EMBL" id="VSRO01000007">
    <property type="protein sequence ID" value="TYK56960.1"/>
    <property type="molecule type" value="Genomic_DNA"/>
</dbReference>
<reference evidence="3 4" key="1">
    <citation type="submission" date="2019-08" db="EMBL/GenBank/DDBJ databases">
        <title>Subclass B2 metallo-beta lactamase from Pseudomonas synxantha.</title>
        <authorList>
            <person name="Poirel L."/>
            <person name="Palmieri M."/>
            <person name="Masseron A."/>
            <person name="Perreten V."/>
            <person name="Nordman P."/>
        </authorList>
    </citation>
    <scope>NUCLEOTIDE SEQUENCE [LARGE SCALE GENOMIC DNA]</scope>
    <source>
        <strain evidence="3 4">MCP106</strain>
    </source>
</reference>
<organism evidence="3 4">
    <name type="scientific">Pseudomonas synxantha</name>
    <dbReference type="NCBI Taxonomy" id="47883"/>
    <lineage>
        <taxon>Bacteria</taxon>
        <taxon>Pseudomonadati</taxon>
        <taxon>Pseudomonadota</taxon>
        <taxon>Gammaproteobacteria</taxon>
        <taxon>Pseudomonadales</taxon>
        <taxon>Pseudomonadaceae</taxon>
        <taxon>Pseudomonas</taxon>
    </lineage>
</organism>
<dbReference type="Pfam" id="PF01590">
    <property type="entry name" value="GAF"/>
    <property type="match status" value="1"/>
</dbReference>
<dbReference type="AlphaFoldDB" id="A0A5D3GA31"/>
<dbReference type="InterPro" id="IPR003018">
    <property type="entry name" value="GAF"/>
</dbReference>
<protein>
    <submittedName>
        <fullName evidence="3">GAF domain-containing protein</fullName>
    </submittedName>
</protein>
<keyword evidence="1" id="KW-0812">Transmembrane</keyword>
<gene>
    <name evidence="3" type="ORF">FXO26_14545</name>
</gene>
<dbReference type="RefSeq" id="WP_148853497.1">
    <property type="nucleotide sequence ID" value="NZ_VSRO01000007.1"/>
</dbReference>
<keyword evidence="1" id="KW-0472">Membrane</keyword>
<dbReference type="InterPro" id="IPR029016">
    <property type="entry name" value="GAF-like_dom_sf"/>
</dbReference>